<dbReference type="Gene3D" id="3.40.50.300">
    <property type="entry name" value="P-loop containing nucleotide triphosphate hydrolases"/>
    <property type="match status" value="2"/>
</dbReference>
<reference evidence="13" key="1">
    <citation type="journal article" date="2020" name="PLoS Negl. Trop. Dis.">
        <title>High-quality nuclear genome for Sarcoptes scabiei-A critical resource for a neglected parasite.</title>
        <authorList>
            <person name="Korhonen P.K."/>
            <person name="Gasser R.B."/>
            <person name="Ma G."/>
            <person name="Wang T."/>
            <person name="Stroehlein A.J."/>
            <person name="Young N.D."/>
            <person name="Ang C.S."/>
            <person name="Fernando D.D."/>
            <person name="Lu H.C."/>
            <person name="Taylor S."/>
            <person name="Reynolds S.L."/>
            <person name="Mofiz E."/>
            <person name="Najaraj S.H."/>
            <person name="Gowda H."/>
            <person name="Madugundu A."/>
            <person name="Renuse S."/>
            <person name="Holt D."/>
            <person name="Pandey A."/>
            <person name="Papenfuss A.T."/>
            <person name="Fischer K."/>
        </authorList>
    </citation>
    <scope>NUCLEOTIDE SEQUENCE [LARGE SCALE GENOMIC DNA]</scope>
</reference>
<dbReference type="InterPro" id="IPR000629">
    <property type="entry name" value="RNA-helicase_DEAD-box_CS"/>
</dbReference>
<gene>
    <name evidence="11" type="ORF">SSS_2781</name>
</gene>
<dbReference type="SMART" id="SM00487">
    <property type="entry name" value="DEXDc"/>
    <property type="match status" value="1"/>
</dbReference>
<feature type="compositionally biased region" description="Polar residues" evidence="8">
    <location>
        <begin position="599"/>
        <end position="611"/>
    </location>
</feature>
<dbReference type="SMART" id="SM00490">
    <property type="entry name" value="HELICc"/>
    <property type="match status" value="1"/>
</dbReference>
<dbReference type="OrthoDB" id="196131at2759"/>
<feature type="region of interest" description="Disordered" evidence="8">
    <location>
        <begin position="569"/>
        <end position="619"/>
    </location>
</feature>
<evidence type="ECO:0000256" key="7">
    <source>
        <dbReference type="RuleBase" id="RU000492"/>
    </source>
</evidence>
<keyword evidence="2 7" id="KW-0547">Nucleotide-binding</keyword>
<accession>A0A834VI06</accession>
<evidence type="ECO:0000256" key="4">
    <source>
        <dbReference type="ARBA" id="ARBA00022806"/>
    </source>
</evidence>
<dbReference type="InterPro" id="IPR011545">
    <property type="entry name" value="DEAD/DEAH_box_helicase_dom"/>
</dbReference>
<comment type="catalytic activity">
    <reaction evidence="6">
        <text>ATP + H2O = ADP + phosphate + H(+)</text>
        <dbReference type="Rhea" id="RHEA:13065"/>
        <dbReference type="ChEBI" id="CHEBI:15377"/>
        <dbReference type="ChEBI" id="CHEBI:15378"/>
        <dbReference type="ChEBI" id="CHEBI:30616"/>
        <dbReference type="ChEBI" id="CHEBI:43474"/>
        <dbReference type="ChEBI" id="CHEBI:456216"/>
        <dbReference type="EC" id="3.6.4.13"/>
    </reaction>
</comment>
<evidence type="ECO:0000313" key="11">
    <source>
        <dbReference type="EMBL" id="KAF7496199.1"/>
    </source>
</evidence>
<reference evidence="11" key="2">
    <citation type="submission" date="2020-01" db="EMBL/GenBank/DDBJ databases">
        <authorList>
            <person name="Korhonen P.K.K."/>
            <person name="Guangxu M.G."/>
            <person name="Wang T.W."/>
            <person name="Stroehlein A.J.S."/>
            <person name="Young N.D."/>
            <person name="Ang C.-S.A."/>
            <person name="Fernando D.W.F."/>
            <person name="Lu H.L."/>
            <person name="Taylor S.T."/>
            <person name="Ehtesham M.E.M."/>
            <person name="Najaraj S.H.N."/>
            <person name="Harsha G.H.G."/>
            <person name="Madugundu A.M."/>
            <person name="Renuse S.R."/>
            <person name="Holt D.H."/>
            <person name="Pandey A.P."/>
            <person name="Papenfuss A.P."/>
            <person name="Gasser R.B.G."/>
            <person name="Fischer K.F."/>
        </authorList>
    </citation>
    <scope>NUCLEOTIDE SEQUENCE</scope>
    <source>
        <strain evidence="11">SSS_KF_BRIS2020</strain>
    </source>
</reference>
<name>A0A834VI06_SARSC</name>
<dbReference type="InterPro" id="IPR027417">
    <property type="entry name" value="P-loop_NTPase"/>
</dbReference>
<dbReference type="EMBL" id="WVUK01000021">
    <property type="protein sequence ID" value="KAF7496199.1"/>
    <property type="molecule type" value="Genomic_DNA"/>
</dbReference>
<dbReference type="EnsemblMetazoa" id="SSS_2781s_mrna">
    <property type="protein sequence ID" value="KAF7496199.1"/>
    <property type="gene ID" value="SSS_2781"/>
</dbReference>
<dbReference type="SUPFAM" id="SSF52540">
    <property type="entry name" value="P-loop containing nucleoside triphosphate hydrolases"/>
    <property type="match status" value="2"/>
</dbReference>
<dbReference type="Pfam" id="PF00271">
    <property type="entry name" value="Helicase_C"/>
    <property type="match status" value="2"/>
</dbReference>
<protein>
    <recommendedName>
        <fullName evidence="1">RNA helicase</fullName>
        <ecNumber evidence="1">3.6.4.13</ecNumber>
    </recommendedName>
</protein>
<feature type="domain" description="Helicase ATP-binding" evidence="9">
    <location>
        <begin position="150"/>
        <end position="321"/>
    </location>
</feature>
<evidence type="ECO:0000256" key="6">
    <source>
        <dbReference type="ARBA" id="ARBA00047984"/>
    </source>
</evidence>
<keyword evidence="3 7" id="KW-0378">Hydrolase</keyword>
<keyword evidence="5 7" id="KW-0067">ATP-binding</keyword>
<dbReference type="PROSITE" id="PS00039">
    <property type="entry name" value="DEAD_ATP_HELICASE"/>
    <property type="match status" value="1"/>
</dbReference>
<dbReference type="Pfam" id="PF00270">
    <property type="entry name" value="DEAD"/>
    <property type="match status" value="1"/>
</dbReference>
<dbReference type="PROSITE" id="PS51194">
    <property type="entry name" value="HELICASE_CTER"/>
    <property type="match status" value="1"/>
</dbReference>
<feature type="compositionally biased region" description="Polar residues" evidence="8">
    <location>
        <begin position="575"/>
        <end position="585"/>
    </location>
</feature>
<evidence type="ECO:0000256" key="1">
    <source>
        <dbReference type="ARBA" id="ARBA00012552"/>
    </source>
</evidence>
<dbReference type="EC" id="3.6.4.13" evidence="1"/>
<dbReference type="PANTHER" id="PTHR47958">
    <property type="entry name" value="ATP-DEPENDENT RNA HELICASE DBP3"/>
    <property type="match status" value="1"/>
</dbReference>
<keyword evidence="4 7" id="KW-0347">Helicase</keyword>
<dbReference type="InterPro" id="IPR014001">
    <property type="entry name" value="Helicase_ATP-bd"/>
</dbReference>
<dbReference type="GO" id="GO:0005524">
    <property type="term" value="F:ATP binding"/>
    <property type="evidence" value="ECO:0007669"/>
    <property type="project" value="UniProtKB-KW"/>
</dbReference>
<dbReference type="AlphaFoldDB" id="A0A834VI06"/>
<evidence type="ECO:0000259" key="9">
    <source>
        <dbReference type="PROSITE" id="PS51192"/>
    </source>
</evidence>
<evidence type="ECO:0000256" key="8">
    <source>
        <dbReference type="SAM" id="MobiDB-lite"/>
    </source>
</evidence>
<dbReference type="GO" id="GO:0003676">
    <property type="term" value="F:nucleic acid binding"/>
    <property type="evidence" value="ECO:0007669"/>
    <property type="project" value="InterPro"/>
</dbReference>
<sequence length="619" mass="69776">MTEKNSITMSREVLILVVMFRHHRTIAIILPRNPVKDSPDLMAVLIILMDMNKQGLATETMWFLLAGPPPPPPPGLPVIKSFYKESPATANRSQYEINAWLSENNVTFRGSRILNPILQFKELVGLPDGLMQSILKQGYATPTVIQSQAWPFALSGRDVVGIAQTGSGKTLGYSLPALVHVEGNSVRRKHGPSVLVLAPTRELAQQIKDVVNMFRVRAVCIFGGASKVGQRREYERTQPSIVIACPGRLIDFVEEGTVFLQNITYLVLDEADRMLDMGFEPQIRKIINQIPKNRQTLMWSATWPKEVRKLAEDFLVDYIQINIGSISLSANHNITQIVDVCEEIDKIPKLYKLLTEINANDRDNKTIIFAETKRKVDQLSQQMRSNGWHANAIHGDKPQTERDWALNEFRNGHNPILIATDVAARGLGKNKIDLKFLKVKFTTSSFVREHILNCFSFILNLYSDLIDDIKYVVNFDYPNCSEDYVHRIGRTGRRDPGDLIDVMKEAKQEVPAKLYEYASQSHRFGKNVRRRYGNPYGNSGSYGGSARFGGYGEKRFGGTNSSGSSYGMKRKFDDYSNQNSHQANAYNGGGNRFKKPNYGANTHSMGSSNNAHQDRYNSY</sequence>
<comment type="similarity">
    <text evidence="7">Belongs to the DEAD box helicase family.</text>
</comment>
<dbReference type="PROSITE" id="PS51192">
    <property type="entry name" value="HELICASE_ATP_BIND_1"/>
    <property type="match status" value="1"/>
</dbReference>
<dbReference type="GO" id="GO:0016787">
    <property type="term" value="F:hydrolase activity"/>
    <property type="evidence" value="ECO:0007669"/>
    <property type="project" value="UniProtKB-KW"/>
</dbReference>
<evidence type="ECO:0000256" key="3">
    <source>
        <dbReference type="ARBA" id="ARBA00022801"/>
    </source>
</evidence>
<evidence type="ECO:0000313" key="13">
    <source>
        <dbReference type="Proteomes" id="UP000070412"/>
    </source>
</evidence>
<dbReference type="FunFam" id="3.40.50.300:FF:000079">
    <property type="entry name" value="probable ATP-dependent RNA helicase DDX17"/>
    <property type="match status" value="1"/>
</dbReference>
<evidence type="ECO:0000259" key="10">
    <source>
        <dbReference type="PROSITE" id="PS51194"/>
    </source>
</evidence>
<dbReference type="GO" id="GO:0003724">
    <property type="term" value="F:RNA helicase activity"/>
    <property type="evidence" value="ECO:0007669"/>
    <property type="project" value="UniProtKB-EC"/>
</dbReference>
<dbReference type="Proteomes" id="UP000070412">
    <property type="component" value="Unassembled WGS sequence"/>
</dbReference>
<keyword evidence="13" id="KW-1185">Reference proteome</keyword>
<evidence type="ECO:0000256" key="2">
    <source>
        <dbReference type="ARBA" id="ARBA00022741"/>
    </source>
</evidence>
<evidence type="ECO:0000313" key="12">
    <source>
        <dbReference type="EnsemblMetazoa" id="KAF7496199.1"/>
    </source>
</evidence>
<organism evidence="11">
    <name type="scientific">Sarcoptes scabiei</name>
    <name type="common">Itch mite</name>
    <name type="synonym">Acarus scabiei</name>
    <dbReference type="NCBI Taxonomy" id="52283"/>
    <lineage>
        <taxon>Eukaryota</taxon>
        <taxon>Metazoa</taxon>
        <taxon>Ecdysozoa</taxon>
        <taxon>Arthropoda</taxon>
        <taxon>Chelicerata</taxon>
        <taxon>Arachnida</taxon>
        <taxon>Acari</taxon>
        <taxon>Acariformes</taxon>
        <taxon>Sarcoptiformes</taxon>
        <taxon>Astigmata</taxon>
        <taxon>Psoroptidia</taxon>
        <taxon>Sarcoptoidea</taxon>
        <taxon>Sarcoptidae</taxon>
        <taxon>Sarcoptinae</taxon>
        <taxon>Sarcoptes</taxon>
    </lineage>
</organism>
<reference evidence="12" key="3">
    <citation type="submission" date="2022-06" db="UniProtKB">
        <authorList>
            <consortium name="EnsemblMetazoa"/>
        </authorList>
    </citation>
    <scope>IDENTIFICATION</scope>
</reference>
<dbReference type="CDD" id="cd18787">
    <property type="entry name" value="SF2_C_DEAD"/>
    <property type="match status" value="1"/>
</dbReference>
<proteinExistence type="inferred from homology"/>
<evidence type="ECO:0000256" key="5">
    <source>
        <dbReference type="ARBA" id="ARBA00022840"/>
    </source>
</evidence>
<feature type="domain" description="Helicase C-terminal" evidence="10">
    <location>
        <begin position="349"/>
        <end position="536"/>
    </location>
</feature>
<dbReference type="InterPro" id="IPR001650">
    <property type="entry name" value="Helicase_C-like"/>
</dbReference>